<reference evidence="11 12" key="1">
    <citation type="submission" date="2020-08" db="EMBL/GenBank/DDBJ databases">
        <title>Genomic Encyclopedia of Type Strains, Phase IV (KMG-IV): sequencing the most valuable type-strain genomes for metagenomic binning, comparative biology and taxonomic classification.</title>
        <authorList>
            <person name="Goeker M."/>
        </authorList>
    </citation>
    <scope>NUCLEOTIDE SEQUENCE [LARGE SCALE GENOMIC DNA]</scope>
    <source>
        <strain evidence="11 12">DSM 11805</strain>
    </source>
</reference>
<evidence type="ECO:0000256" key="3">
    <source>
        <dbReference type="ARBA" id="ARBA00022723"/>
    </source>
</evidence>
<dbReference type="InterPro" id="IPR002933">
    <property type="entry name" value="Peptidase_M20"/>
</dbReference>
<dbReference type="PROSITE" id="PS00759">
    <property type="entry name" value="ARGE_DAPE_CPG2_2"/>
    <property type="match status" value="1"/>
</dbReference>
<evidence type="ECO:0000256" key="7">
    <source>
        <dbReference type="PIRNR" id="PIRNR001123"/>
    </source>
</evidence>
<accession>A0A841RGX4</accession>
<evidence type="ECO:0000313" key="11">
    <source>
        <dbReference type="EMBL" id="MBB6511729.1"/>
    </source>
</evidence>
<dbReference type="NCBIfam" id="TIGR01883">
    <property type="entry name" value="PepT-like"/>
    <property type="match status" value="1"/>
</dbReference>
<dbReference type="Gene3D" id="3.30.70.360">
    <property type="match status" value="1"/>
</dbReference>
<dbReference type="PANTHER" id="PTHR42994:SF2">
    <property type="entry name" value="PEPTIDASE"/>
    <property type="match status" value="1"/>
</dbReference>
<keyword evidence="4 11" id="KW-0378">Hydrolase</keyword>
<feature type="binding site" evidence="8">
    <location>
        <position position="343"/>
    </location>
    <ligand>
        <name>Zn(2+)</name>
        <dbReference type="ChEBI" id="CHEBI:29105"/>
        <label>2</label>
    </ligand>
</feature>
<evidence type="ECO:0000259" key="10">
    <source>
        <dbReference type="Pfam" id="PF07687"/>
    </source>
</evidence>
<dbReference type="InterPro" id="IPR008007">
    <property type="entry name" value="Peptidase_M42"/>
</dbReference>
<dbReference type="GO" id="GO:0008237">
    <property type="term" value="F:metallopeptidase activity"/>
    <property type="evidence" value="ECO:0007669"/>
    <property type="project" value="UniProtKB-KW"/>
</dbReference>
<dbReference type="Pfam" id="PF01546">
    <property type="entry name" value="Peptidase_M20"/>
    <property type="match status" value="1"/>
</dbReference>
<comment type="similarity">
    <text evidence="7">Belongs to the peptidase M42 family.</text>
</comment>
<feature type="domain" description="Peptidase M20 dimerisation" evidence="10">
    <location>
        <begin position="179"/>
        <end position="270"/>
    </location>
</feature>
<dbReference type="EC" id="3.4.11.4" evidence="11"/>
<dbReference type="SUPFAM" id="SSF53187">
    <property type="entry name" value="Zn-dependent exopeptidases"/>
    <property type="match status" value="1"/>
</dbReference>
<dbReference type="InterPro" id="IPR011650">
    <property type="entry name" value="Peptidase_M20_dimer"/>
</dbReference>
<comment type="cofactor">
    <cofactor evidence="8">
        <name>a divalent metal cation</name>
        <dbReference type="ChEBI" id="CHEBI:60240"/>
    </cofactor>
    <text evidence="8">Binds 2 divalent metal cations per subunit.</text>
</comment>
<keyword evidence="3 8" id="KW-0479">Metal-binding</keyword>
<dbReference type="Pfam" id="PF07687">
    <property type="entry name" value="M20_dimer"/>
    <property type="match status" value="1"/>
</dbReference>
<evidence type="ECO:0000256" key="9">
    <source>
        <dbReference type="SAM" id="Coils"/>
    </source>
</evidence>
<keyword evidence="9" id="KW-0175">Coiled coil</keyword>
<keyword evidence="2" id="KW-0645">Protease</keyword>
<evidence type="ECO:0000256" key="6">
    <source>
        <dbReference type="ARBA" id="ARBA00023049"/>
    </source>
</evidence>
<keyword evidence="12" id="KW-1185">Reference proteome</keyword>
<name>A0A841RGX4_9BACI</name>
<dbReference type="EMBL" id="JACHON010000001">
    <property type="protein sequence ID" value="MBB6511729.1"/>
    <property type="molecule type" value="Genomic_DNA"/>
</dbReference>
<dbReference type="GO" id="GO:0046872">
    <property type="term" value="F:metal ion binding"/>
    <property type="evidence" value="ECO:0007669"/>
    <property type="project" value="UniProtKB-UniRule"/>
</dbReference>
<evidence type="ECO:0000256" key="1">
    <source>
        <dbReference type="ARBA" id="ARBA00001947"/>
    </source>
</evidence>
<evidence type="ECO:0000256" key="5">
    <source>
        <dbReference type="ARBA" id="ARBA00022833"/>
    </source>
</evidence>
<dbReference type="RefSeq" id="WP_184244220.1">
    <property type="nucleotide sequence ID" value="NZ_BAAACU010000022.1"/>
</dbReference>
<organism evidence="11 12">
    <name type="scientific">Gracilibacillus halotolerans</name>
    <dbReference type="NCBI Taxonomy" id="74386"/>
    <lineage>
        <taxon>Bacteria</taxon>
        <taxon>Bacillati</taxon>
        <taxon>Bacillota</taxon>
        <taxon>Bacilli</taxon>
        <taxon>Bacillales</taxon>
        <taxon>Bacillaceae</taxon>
        <taxon>Gracilibacillus</taxon>
    </lineage>
</organism>
<dbReference type="Proteomes" id="UP000572212">
    <property type="component" value="Unassembled WGS sequence"/>
</dbReference>
<keyword evidence="5" id="KW-0862">Zinc</keyword>
<dbReference type="InterPro" id="IPR036264">
    <property type="entry name" value="Bact_exopeptidase_dim_dom"/>
</dbReference>
<keyword evidence="11" id="KW-0031">Aminopeptidase</keyword>
<evidence type="ECO:0000256" key="8">
    <source>
        <dbReference type="PIRSR" id="PIRSR001123-2"/>
    </source>
</evidence>
<gene>
    <name evidence="11" type="ORF">GGQ92_000496</name>
</gene>
<comment type="caution">
    <text evidence="11">The sequence shown here is derived from an EMBL/GenBank/DDBJ whole genome shotgun (WGS) entry which is preliminary data.</text>
</comment>
<proteinExistence type="inferred from homology"/>
<keyword evidence="6" id="KW-0482">Metalloprotease</keyword>
<evidence type="ECO:0000313" key="12">
    <source>
        <dbReference type="Proteomes" id="UP000572212"/>
    </source>
</evidence>
<protein>
    <submittedName>
        <fullName evidence="11">Tripeptide aminopeptidase</fullName>
        <ecNumber evidence="11">3.4.11.4</ecNumber>
    </submittedName>
</protein>
<evidence type="ECO:0000256" key="4">
    <source>
        <dbReference type="ARBA" id="ARBA00022801"/>
    </source>
</evidence>
<dbReference type="PIRSF" id="PIRSF001123">
    <property type="entry name" value="PepA_GA"/>
    <property type="match status" value="1"/>
</dbReference>
<dbReference type="InterPro" id="IPR001261">
    <property type="entry name" value="ArgE/DapE_CS"/>
</dbReference>
<evidence type="ECO:0000256" key="2">
    <source>
        <dbReference type="ARBA" id="ARBA00022670"/>
    </source>
</evidence>
<dbReference type="Gene3D" id="3.40.630.10">
    <property type="entry name" value="Zn peptidases"/>
    <property type="match status" value="1"/>
</dbReference>
<dbReference type="AlphaFoldDB" id="A0A841RGX4"/>
<dbReference type="GO" id="GO:0045148">
    <property type="term" value="F:tripeptide aminopeptidase activity"/>
    <property type="evidence" value="ECO:0007669"/>
    <property type="project" value="UniProtKB-EC"/>
</dbReference>
<feature type="coiled-coil region" evidence="9">
    <location>
        <begin position="245"/>
        <end position="272"/>
    </location>
</feature>
<dbReference type="SUPFAM" id="SSF55031">
    <property type="entry name" value="Bacterial exopeptidase dimerisation domain"/>
    <property type="match status" value="1"/>
</dbReference>
<dbReference type="GO" id="GO:0006508">
    <property type="term" value="P:proteolysis"/>
    <property type="evidence" value="ECO:0007669"/>
    <property type="project" value="UniProtKB-KW"/>
</dbReference>
<sequence length="371" mass="39829">MSKHSRIVKQFIDLVTIDSESGKERDIADYLLSLFEELGIEAYEDGTAEITGHSAGNIIAKIPGNSKGTPIFFTSHMDTVVPGNNIKPIIKDGYIYSDGKTILGADDKAGIAGIIETIHQLKEDAIDHDDIYIVLTSGEETGLVGSGAFQEDLPVQYGYALDSNGEIGKIISAAPSQARMSFVIKGKSSHAGVSPEKGISAITMAAKAISKMPLGRIDAETTANIGSFEGKGPTNIVCDQVSIIAEARSLNQDKLEKQIQAMEEAIMEVTEKMGGAAEIDKKQMYYAYSYTESDAVVKTAMQAVTNLGRKAEVQPSGGGSDANHFNRKGLPTINLGVGYEFIHTKQERIALSELELIPSLIKEIIKLANSK</sequence>
<dbReference type="PANTHER" id="PTHR42994">
    <property type="entry name" value="PEPTIDASE T"/>
    <property type="match status" value="1"/>
</dbReference>
<dbReference type="InterPro" id="IPR010162">
    <property type="entry name" value="PepT-like"/>
</dbReference>
<comment type="cofactor">
    <cofactor evidence="1">
        <name>Zn(2+)</name>
        <dbReference type="ChEBI" id="CHEBI:29105"/>
    </cofactor>
</comment>